<dbReference type="Gene3D" id="3.40.50.10880">
    <property type="entry name" value="Uncharacterised protein PF01937, DUF89, domain 3"/>
    <property type="match status" value="1"/>
</dbReference>
<dbReference type="GO" id="GO:0005634">
    <property type="term" value="C:nucleus"/>
    <property type="evidence" value="ECO:0007669"/>
    <property type="project" value="TreeGrafter"/>
</dbReference>
<feature type="non-terminal residue" evidence="3">
    <location>
        <position position="1"/>
    </location>
</feature>
<gene>
    <name evidence="3" type="ORF">L195_g037067</name>
</gene>
<dbReference type="EMBL" id="ASHM01039141">
    <property type="protein sequence ID" value="PNX81052.1"/>
    <property type="molecule type" value="Genomic_DNA"/>
</dbReference>
<evidence type="ECO:0000313" key="4">
    <source>
        <dbReference type="Proteomes" id="UP000236291"/>
    </source>
</evidence>
<feature type="domain" description="Damage-control phosphatase ARMT1-like metal-binding" evidence="2">
    <location>
        <begin position="2"/>
        <end position="218"/>
    </location>
</feature>
<evidence type="ECO:0000313" key="3">
    <source>
        <dbReference type="EMBL" id="PNX81052.1"/>
    </source>
</evidence>
<comment type="cofactor">
    <cofactor evidence="1">
        <name>Ni(2+)</name>
        <dbReference type="ChEBI" id="CHEBI:49786"/>
    </cofactor>
</comment>
<dbReference type="GO" id="GO:0004594">
    <property type="term" value="F:pantothenate kinase activity"/>
    <property type="evidence" value="ECO:0007669"/>
    <property type="project" value="TreeGrafter"/>
</dbReference>
<dbReference type="GO" id="GO:0005524">
    <property type="term" value="F:ATP binding"/>
    <property type="evidence" value="ECO:0007669"/>
    <property type="project" value="InterPro"/>
</dbReference>
<dbReference type="AlphaFoldDB" id="A0A2K3LR99"/>
<dbReference type="Pfam" id="PF01937">
    <property type="entry name" value="ARMT1-like_dom"/>
    <property type="match status" value="1"/>
</dbReference>
<dbReference type="InterPro" id="IPR004567">
    <property type="entry name" value="Type_II_PanK"/>
</dbReference>
<reference evidence="3 4" key="1">
    <citation type="journal article" date="2014" name="Am. J. Bot.">
        <title>Genome assembly and annotation for red clover (Trifolium pratense; Fabaceae).</title>
        <authorList>
            <person name="Istvanek J."/>
            <person name="Jaros M."/>
            <person name="Krenek A."/>
            <person name="Repkova J."/>
        </authorList>
    </citation>
    <scope>NUCLEOTIDE SEQUENCE [LARGE SCALE GENOMIC DNA]</scope>
    <source>
        <strain evidence="4">cv. Tatra</strain>
        <tissue evidence="3">Young leaves</tissue>
    </source>
</reference>
<dbReference type="PANTHER" id="PTHR12280:SF41">
    <property type="entry name" value="PANTOTHENATE KINASE"/>
    <property type="match status" value="1"/>
</dbReference>
<dbReference type="GO" id="GO:0015937">
    <property type="term" value="P:coenzyme A biosynthetic process"/>
    <property type="evidence" value="ECO:0007669"/>
    <property type="project" value="InterPro"/>
</dbReference>
<sequence>SLFENVVRLNDAIEDEGKRLENLVRGIFAGNIFDLGSPQLAEAFSRDGMSFSVTCETLLPRPWIIDDLDTLKMRWSKKSWKKANIILGILPFARELLRRGSQVVLAANDLPSINDVTYSELIEIISKLKDEEGHLLGVSTSNLLIANSGNDLPVIDLTRVSQEIASHAIDADLVILEGMGRGIETNLYAQFKCDSMKIAMVKHPEVAEFLGSRMYDCLIKYNEI</sequence>
<accession>A0A2K3LR99</accession>
<evidence type="ECO:0000256" key="1">
    <source>
        <dbReference type="ARBA" id="ARBA00001967"/>
    </source>
</evidence>
<dbReference type="STRING" id="57577.A0A2K3LR99"/>
<dbReference type="GO" id="GO:0005829">
    <property type="term" value="C:cytosol"/>
    <property type="evidence" value="ECO:0007669"/>
    <property type="project" value="TreeGrafter"/>
</dbReference>
<evidence type="ECO:0000259" key="2">
    <source>
        <dbReference type="Pfam" id="PF01937"/>
    </source>
</evidence>
<comment type="caution">
    <text evidence="3">The sequence shown here is derived from an EMBL/GenBank/DDBJ whole genome shotgun (WGS) entry which is preliminary data.</text>
</comment>
<protein>
    <recommendedName>
        <fullName evidence="2">Damage-control phosphatase ARMT1-like metal-binding domain-containing protein</fullName>
    </recommendedName>
</protein>
<dbReference type="ExpressionAtlas" id="A0A2K3LR99">
    <property type="expression patterns" value="baseline"/>
</dbReference>
<dbReference type="FunFam" id="3.40.50.10880:FF:000004">
    <property type="entry name" value="Pantothenate kinase"/>
    <property type="match status" value="1"/>
</dbReference>
<organism evidence="3 4">
    <name type="scientific">Trifolium pratense</name>
    <name type="common">Red clover</name>
    <dbReference type="NCBI Taxonomy" id="57577"/>
    <lineage>
        <taxon>Eukaryota</taxon>
        <taxon>Viridiplantae</taxon>
        <taxon>Streptophyta</taxon>
        <taxon>Embryophyta</taxon>
        <taxon>Tracheophyta</taxon>
        <taxon>Spermatophyta</taxon>
        <taxon>Magnoliopsida</taxon>
        <taxon>eudicotyledons</taxon>
        <taxon>Gunneridae</taxon>
        <taxon>Pentapetalae</taxon>
        <taxon>rosids</taxon>
        <taxon>fabids</taxon>
        <taxon>Fabales</taxon>
        <taxon>Fabaceae</taxon>
        <taxon>Papilionoideae</taxon>
        <taxon>50 kb inversion clade</taxon>
        <taxon>NPAAA clade</taxon>
        <taxon>Hologalegina</taxon>
        <taxon>IRL clade</taxon>
        <taxon>Trifolieae</taxon>
        <taxon>Trifolium</taxon>
    </lineage>
</organism>
<name>A0A2K3LR99_TRIPR</name>
<dbReference type="InterPro" id="IPR036075">
    <property type="entry name" value="ARMT-1-like_metal-bd_sf"/>
</dbReference>
<dbReference type="PANTHER" id="PTHR12280">
    <property type="entry name" value="PANTOTHENATE KINASE"/>
    <property type="match status" value="1"/>
</dbReference>
<reference evidence="3 4" key="2">
    <citation type="journal article" date="2017" name="Front. Plant Sci.">
        <title>Gene Classification and Mining of Molecular Markers Useful in Red Clover (Trifolium pratense) Breeding.</title>
        <authorList>
            <person name="Istvanek J."/>
            <person name="Dluhosova J."/>
            <person name="Dluhos P."/>
            <person name="Patkova L."/>
            <person name="Nedelnik J."/>
            <person name="Repkova J."/>
        </authorList>
    </citation>
    <scope>NUCLEOTIDE SEQUENCE [LARGE SCALE GENOMIC DNA]</scope>
    <source>
        <strain evidence="4">cv. Tatra</strain>
        <tissue evidence="3">Young leaves</tissue>
    </source>
</reference>
<dbReference type="InterPro" id="IPR002791">
    <property type="entry name" value="ARMT1-like_metal-bd"/>
</dbReference>
<dbReference type="Proteomes" id="UP000236291">
    <property type="component" value="Unassembled WGS sequence"/>
</dbReference>
<proteinExistence type="predicted"/>
<dbReference type="SUPFAM" id="SSF111321">
    <property type="entry name" value="AF1104-like"/>
    <property type="match status" value="1"/>
</dbReference>